<organism evidence="2 3">
    <name type="scientific">Pseudomonas putida</name>
    <name type="common">Arthrobacter siderocapsulatus</name>
    <dbReference type="NCBI Taxonomy" id="303"/>
    <lineage>
        <taxon>Bacteria</taxon>
        <taxon>Pseudomonadati</taxon>
        <taxon>Pseudomonadota</taxon>
        <taxon>Gammaproteobacteria</taxon>
        <taxon>Pseudomonadales</taxon>
        <taxon>Pseudomonadaceae</taxon>
        <taxon>Pseudomonas</taxon>
    </lineage>
</organism>
<protein>
    <submittedName>
        <fullName evidence="2">LysB family transcriptional regulator</fullName>
    </submittedName>
</protein>
<dbReference type="AlphaFoldDB" id="A0A177SPY8"/>
<proteinExistence type="predicted"/>
<sequence length="154" mass="16914">MDLRSGLLALALLVAGAAALWGWDQQHQVTTAKDAGKRLADQLERTQQDRDQNLATANQLKSELASERASQAKLLALQGELRQGLAQRERVIEALKHENQQLREWADQPLPDAARRLRERPALTGADAYRQWLSGSRAVPAAGDSTGPQRPAAH</sequence>
<reference evidence="2 3" key="1">
    <citation type="submission" date="2016-03" db="EMBL/GenBank/DDBJ databases">
        <title>Draft Genome Assembly of Pseudomonas putida strain CBF10-2.</title>
        <authorList>
            <person name="Iyer R.S."/>
            <person name="Damania A."/>
        </authorList>
    </citation>
    <scope>NUCLEOTIDE SEQUENCE [LARGE SCALE GENOMIC DNA]</scope>
    <source>
        <strain evidence="2 3">CBF10-2</strain>
    </source>
</reference>
<dbReference type="InterPro" id="IPR020000">
    <property type="entry name" value="Phage_P2_LysB"/>
</dbReference>
<gene>
    <name evidence="2" type="ORF">AYO28_16250</name>
</gene>
<evidence type="ECO:0000256" key="1">
    <source>
        <dbReference type="SAM" id="MobiDB-lite"/>
    </source>
</evidence>
<evidence type="ECO:0000313" key="2">
    <source>
        <dbReference type="EMBL" id="OAI93052.1"/>
    </source>
</evidence>
<dbReference type="Proteomes" id="UP000077752">
    <property type="component" value="Unassembled WGS sequence"/>
</dbReference>
<dbReference type="EMBL" id="LUCV01000014">
    <property type="protein sequence ID" value="OAI93052.1"/>
    <property type="molecule type" value="Genomic_DNA"/>
</dbReference>
<comment type="caution">
    <text evidence="2">The sequence shown here is derived from an EMBL/GenBank/DDBJ whole genome shotgun (WGS) entry which is preliminary data.</text>
</comment>
<dbReference type="NCBIfam" id="TIGR03495">
    <property type="entry name" value="phage_LysB"/>
    <property type="match status" value="1"/>
</dbReference>
<feature type="region of interest" description="Disordered" evidence="1">
    <location>
        <begin position="135"/>
        <end position="154"/>
    </location>
</feature>
<accession>A0A177SPY8</accession>
<evidence type="ECO:0000313" key="3">
    <source>
        <dbReference type="Proteomes" id="UP000077752"/>
    </source>
</evidence>
<name>A0A177SPY8_PSEPU</name>